<gene>
    <name evidence="7" type="primary">mltG</name>
    <name evidence="9" type="ORF">HNR73_007385</name>
</gene>
<name>A0A841G5Y6_9ACTN</name>
<comment type="subcellular location">
    <subcellularLocation>
        <location evidence="7">Cell membrane</location>
        <topology evidence="7">Single-pass membrane protein</topology>
    </subcellularLocation>
</comment>
<keyword evidence="5 7" id="KW-0456">Lyase</keyword>
<keyword evidence="6 7" id="KW-0961">Cell wall biogenesis/degradation</keyword>
<dbReference type="Gene3D" id="3.30.160.60">
    <property type="entry name" value="Classic Zinc Finger"/>
    <property type="match status" value="1"/>
</dbReference>
<dbReference type="HAMAP" id="MF_02065">
    <property type="entry name" value="MltG"/>
    <property type="match status" value="1"/>
</dbReference>
<feature type="transmembrane region" description="Helical" evidence="7">
    <location>
        <begin position="30"/>
        <end position="50"/>
    </location>
</feature>
<keyword evidence="3 7" id="KW-1133">Transmembrane helix</keyword>
<evidence type="ECO:0000256" key="4">
    <source>
        <dbReference type="ARBA" id="ARBA00023136"/>
    </source>
</evidence>
<dbReference type="RefSeq" id="WP_184792567.1">
    <property type="nucleotide sequence ID" value="NZ_BONT01000084.1"/>
</dbReference>
<feature type="compositionally biased region" description="Basic and acidic residues" evidence="8">
    <location>
        <begin position="1"/>
        <end position="16"/>
    </location>
</feature>
<evidence type="ECO:0000256" key="7">
    <source>
        <dbReference type="HAMAP-Rule" id="MF_02065"/>
    </source>
</evidence>
<dbReference type="GO" id="GO:0071555">
    <property type="term" value="P:cell wall organization"/>
    <property type="evidence" value="ECO:0007669"/>
    <property type="project" value="UniProtKB-KW"/>
</dbReference>
<accession>A0A841G5Y6</accession>
<evidence type="ECO:0000256" key="1">
    <source>
        <dbReference type="ARBA" id="ARBA00022475"/>
    </source>
</evidence>
<comment type="catalytic activity">
    <reaction evidence="7">
        <text>a peptidoglycan chain = a peptidoglycan chain with N-acetyl-1,6-anhydromuramyl-[peptide] at the reducing end + a peptidoglycan chain with N-acetylglucosamine at the non-reducing end.</text>
        <dbReference type="EC" id="4.2.2.29"/>
    </reaction>
</comment>
<dbReference type="AlphaFoldDB" id="A0A841G5Y6"/>
<keyword evidence="10" id="KW-1185">Reference proteome</keyword>
<dbReference type="PANTHER" id="PTHR30518">
    <property type="entry name" value="ENDOLYTIC MUREIN TRANSGLYCOSYLASE"/>
    <property type="match status" value="1"/>
</dbReference>
<dbReference type="InterPro" id="IPR003770">
    <property type="entry name" value="MLTG-like"/>
</dbReference>
<dbReference type="EMBL" id="JACHGT010000022">
    <property type="protein sequence ID" value="MBB6039490.1"/>
    <property type="molecule type" value="Genomic_DNA"/>
</dbReference>
<reference evidence="9 10" key="1">
    <citation type="submission" date="2020-08" db="EMBL/GenBank/DDBJ databases">
        <title>Genomic Encyclopedia of Type Strains, Phase IV (KMG-IV): sequencing the most valuable type-strain genomes for metagenomic binning, comparative biology and taxonomic classification.</title>
        <authorList>
            <person name="Goeker M."/>
        </authorList>
    </citation>
    <scope>NUCLEOTIDE SEQUENCE [LARGE SCALE GENOMIC DNA]</scope>
    <source>
        <strain evidence="9 10">YIM 65646</strain>
    </source>
</reference>
<evidence type="ECO:0000256" key="2">
    <source>
        <dbReference type="ARBA" id="ARBA00022692"/>
    </source>
</evidence>
<comment type="function">
    <text evidence="7">Functions as a peptidoglycan terminase that cleaves nascent peptidoglycan strands endolytically to terminate their elongation.</text>
</comment>
<dbReference type="Gene3D" id="3.30.1490.480">
    <property type="entry name" value="Endolytic murein transglycosylase"/>
    <property type="match status" value="1"/>
</dbReference>
<comment type="caution">
    <text evidence="9">The sequence shown here is derived from an EMBL/GenBank/DDBJ whole genome shotgun (WGS) entry which is preliminary data.</text>
</comment>
<proteinExistence type="inferred from homology"/>
<evidence type="ECO:0000256" key="5">
    <source>
        <dbReference type="ARBA" id="ARBA00023239"/>
    </source>
</evidence>
<keyword evidence="1 7" id="KW-1003">Cell membrane</keyword>
<dbReference type="Pfam" id="PF02618">
    <property type="entry name" value="YceG"/>
    <property type="match status" value="1"/>
</dbReference>
<evidence type="ECO:0000256" key="6">
    <source>
        <dbReference type="ARBA" id="ARBA00023316"/>
    </source>
</evidence>
<evidence type="ECO:0000256" key="3">
    <source>
        <dbReference type="ARBA" id="ARBA00022989"/>
    </source>
</evidence>
<dbReference type="PANTHER" id="PTHR30518:SF2">
    <property type="entry name" value="ENDOLYTIC MUREIN TRANSGLYCOSYLASE"/>
    <property type="match status" value="1"/>
</dbReference>
<feature type="site" description="Important for catalytic activity" evidence="7">
    <location>
        <position position="263"/>
    </location>
</feature>
<keyword evidence="4 7" id="KW-0472">Membrane</keyword>
<comment type="similarity">
    <text evidence="7">Belongs to the transglycosylase MltG family.</text>
</comment>
<dbReference type="NCBIfam" id="TIGR00247">
    <property type="entry name" value="endolytic transglycosylase MltG"/>
    <property type="match status" value="1"/>
</dbReference>
<dbReference type="EC" id="4.2.2.29" evidence="7"/>
<evidence type="ECO:0000313" key="9">
    <source>
        <dbReference type="EMBL" id="MBB6039490.1"/>
    </source>
</evidence>
<feature type="region of interest" description="Disordered" evidence="8">
    <location>
        <begin position="1"/>
        <end position="25"/>
    </location>
</feature>
<dbReference type="GO" id="GO:0005886">
    <property type="term" value="C:plasma membrane"/>
    <property type="evidence" value="ECO:0007669"/>
    <property type="project" value="UniProtKB-SubCell"/>
</dbReference>
<organism evidence="9 10">
    <name type="scientific">Phytomonospora endophytica</name>
    <dbReference type="NCBI Taxonomy" id="714109"/>
    <lineage>
        <taxon>Bacteria</taxon>
        <taxon>Bacillati</taxon>
        <taxon>Actinomycetota</taxon>
        <taxon>Actinomycetes</taxon>
        <taxon>Micromonosporales</taxon>
        <taxon>Micromonosporaceae</taxon>
        <taxon>Phytomonospora</taxon>
    </lineage>
</organism>
<dbReference type="GO" id="GO:0009252">
    <property type="term" value="P:peptidoglycan biosynthetic process"/>
    <property type="evidence" value="ECO:0007669"/>
    <property type="project" value="UniProtKB-UniRule"/>
</dbReference>
<keyword evidence="2 7" id="KW-0812">Transmembrane</keyword>
<evidence type="ECO:0000256" key="8">
    <source>
        <dbReference type="SAM" id="MobiDB-lite"/>
    </source>
</evidence>
<evidence type="ECO:0000313" key="10">
    <source>
        <dbReference type="Proteomes" id="UP000548476"/>
    </source>
</evidence>
<protein>
    <recommendedName>
        <fullName evidence="7">Endolytic murein transglycosylase</fullName>
        <ecNumber evidence="7">4.2.2.29</ecNumber>
    </recommendedName>
    <alternativeName>
        <fullName evidence="7">Peptidoglycan lytic transglycosylase</fullName>
    </alternativeName>
    <alternativeName>
        <fullName evidence="7">Peptidoglycan polymerization terminase</fullName>
    </alternativeName>
</protein>
<dbReference type="GO" id="GO:0008932">
    <property type="term" value="F:lytic endotransglycosylase activity"/>
    <property type="evidence" value="ECO:0007669"/>
    <property type="project" value="UniProtKB-UniRule"/>
</dbReference>
<dbReference type="Proteomes" id="UP000548476">
    <property type="component" value="Unassembled WGS sequence"/>
</dbReference>
<sequence>MSVLDDFARTGEDRPRPKSHRKKKKGRTGVTLLLVVVLFGGLVAGGWWGFGKLQDAFAAEDYQGTGTGEVEVTIPDGALGSDIANILYNEGVVKSGAAFVEAWDANPDSSKVQPGTYTLRKEMSAESALELLLSPDSRVKNGITITEGRHSFDIYDILSEKTGVDVKDFKEAAKDTEALGIDDSWFERNTDDEKIVKSVEGFLYPDTYDFTKEDTAESMLKEMVSRFMAVADEISFKETVESTFEGKVSPWEALNMASMSQAEALKDEDMGKVSRVGYNRIFGISTGDFVTGLLEYDVTWNYGELMAGRKALASKDMDMNVLRDPDSNKWSTHAHEGLPPTPIGNPGKPALEGAMNPPDGKWLYFVAVDKDGTTKFAETLTEHEQNILEAQANGVL</sequence>